<dbReference type="GO" id="GO:0047761">
    <property type="term" value="F:butyrate kinase activity"/>
    <property type="evidence" value="ECO:0007669"/>
    <property type="project" value="UniProtKB-UniRule"/>
</dbReference>
<evidence type="ECO:0000256" key="8">
    <source>
        <dbReference type="ARBA" id="ARBA00048596"/>
    </source>
</evidence>
<dbReference type="GO" id="GO:0008776">
    <property type="term" value="F:acetate kinase activity"/>
    <property type="evidence" value="ECO:0007669"/>
    <property type="project" value="TreeGrafter"/>
</dbReference>
<dbReference type="EC" id="2.7.2.7" evidence="9"/>
<dbReference type="KEGG" id="ebz:J7S26_07335"/>
<dbReference type="InterPro" id="IPR043129">
    <property type="entry name" value="ATPase_NBD"/>
</dbReference>
<comment type="catalytic activity">
    <reaction evidence="8 9">
        <text>butanoate + ATP = butanoyl phosphate + ADP</text>
        <dbReference type="Rhea" id="RHEA:13585"/>
        <dbReference type="ChEBI" id="CHEBI:17968"/>
        <dbReference type="ChEBI" id="CHEBI:30616"/>
        <dbReference type="ChEBI" id="CHEBI:58079"/>
        <dbReference type="ChEBI" id="CHEBI:456216"/>
        <dbReference type="EC" id="2.7.2.7"/>
    </reaction>
</comment>
<dbReference type="PIRSF" id="PIRSF036458">
    <property type="entry name" value="Butyrate_kin"/>
    <property type="match status" value="1"/>
</dbReference>
<accession>A0A9E6SU67</accession>
<protein>
    <recommendedName>
        <fullName evidence="9">Probable butyrate kinase</fullName>
        <shortName evidence="9">BK</shortName>
        <ecNumber evidence="9">2.7.2.7</ecNumber>
    </recommendedName>
    <alternativeName>
        <fullName evidence="9">Branched-chain carboxylic acid kinase</fullName>
    </alternativeName>
</protein>
<evidence type="ECO:0000256" key="7">
    <source>
        <dbReference type="ARBA" id="ARBA00022840"/>
    </source>
</evidence>
<evidence type="ECO:0000313" key="13">
    <source>
        <dbReference type="Proteomes" id="UP000636394"/>
    </source>
</evidence>
<dbReference type="NCBIfam" id="TIGR02707">
    <property type="entry name" value="butyr_kinase"/>
    <property type="match status" value="1"/>
</dbReference>
<proteinExistence type="inferred from homology"/>
<dbReference type="InterPro" id="IPR011245">
    <property type="entry name" value="Butyrate_kin"/>
</dbReference>
<dbReference type="Proteomes" id="UP000636394">
    <property type="component" value="Unassembled WGS sequence"/>
</dbReference>
<keyword evidence="4 9" id="KW-0808">Transferase</keyword>
<dbReference type="Pfam" id="PF00871">
    <property type="entry name" value="Acetate_kinase"/>
    <property type="match status" value="1"/>
</dbReference>
<dbReference type="PANTHER" id="PTHR21060:SF3">
    <property type="entry name" value="BUTYRATE KINASE 2-RELATED"/>
    <property type="match status" value="1"/>
</dbReference>
<evidence type="ECO:0000256" key="2">
    <source>
        <dbReference type="ARBA" id="ARBA00008748"/>
    </source>
</evidence>
<dbReference type="GO" id="GO:0006083">
    <property type="term" value="P:acetate metabolic process"/>
    <property type="evidence" value="ECO:0007669"/>
    <property type="project" value="TreeGrafter"/>
</dbReference>
<dbReference type="RefSeq" id="WP_166339431.1">
    <property type="nucleotide sequence ID" value="NZ_CP072829.1"/>
</dbReference>
<keyword evidence="7 9" id="KW-0067">ATP-binding</keyword>
<dbReference type="PROSITE" id="PS01076">
    <property type="entry name" value="ACETATE_KINASE_2"/>
    <property type="match status" value="1"/>
</dbReference>
<dbReference type="PROSITE" id="PS01075">
    <property type="entry name" value="ACETATE_KINASE_1"/>
    <property type="match status" value="1"/>
</dbReference>
<dbReference type="InterPro" id="IPR023865">
    <property type="entry name" value="Aliphatic_acid_kinase_CS"/>
</dbReference>
<organism evidence="12 14">
    <name type="scientific">Xiamenia xianingshaonis</name>
    <dbReference type="NCBI Taxonomy" id="2682776"/>
    <lineage>
        <taxon>Bacteria</taxon>
        <taxon>Bacillati</taxon>
        <taxon>Actinomycetota</taxon>
        <taxon>Coriobacteriia</taxon>
        <taxon>Eggerthellales</taxon>
        <taxon>Eggerthellaceae</taxon>
        <taxon>Xiamenia</taxon>
    </lineage>
</organism>
<keyword evidence="3 9" id="KW-0963">Cytoplasm</keyword>
<evidence type="ECO:0000313" key="14">
    <source>
        <dbReference type="Proteomes" id="UP000671910"/>
    </source>
</evidence>
<comment type="subcellular location">
    <subcellularLocation>
        <location evidence="1 9">Cytoplasm</location>
    </subcellularLocation>
</comment>
<dbReference type="GO" id="GO:0005524">
    <property type="term" value="F:ATP binding"/>
    <property type="evidence" value="ECO:0007669"/>
    <property type="project" value="UniProtKB-KW"/>
</dbReference>
<sequence length="372" mass="39389">MTKEQYRVLAINPGSTSTKASIFENDAEVWKTNVVHAPEELAGFETIGDQGPFRRDAILAAIDEAGLDAQNFDAVVGVGGVGLAGVPYGTYGVNETMLDDATSGKYASHPNNLGVIIAHEIAATCGAQAMAAGMASSEEFQEVAHIGGFAQTPRRCCVHMLNTKEVALRHAAAQGKSYKDLNLVIAHVGGGITVAAHRKGMVVDGTDGVDQEGPMTPNRPGTVRLVSFMKLIAGLTPAEQKKLVSTQGGFMSHLGTSDALEVKRMIAEGDEYARLVYDALLYQVAGWIGHMAAVLKGEVDGVILTGGLMNDEYAAAYITEMVSWIAPVSVYPGELEGEALAAAALRVLRGEEELLEYTGVPVWSGFDHLKRA</sequence>
<evidence type="ECO:0000256" key="4">
    <source>
        <dbReference type="ARBA" id="ARBA00022679"/>
    </source>
</evidence>
<dbReference type="EMBL" id="CP072829">
    <property type="protein sequence ID" value="QTU84156.1"/>
    <property type="molecule type" value="Genomic_DNA"/>
</dbReference>
<reference evidence="12" key="2">
    <citation type="submission" date="2021-04" db="EMBL/GenBank/DDBJ databases">
        <title>Novel species in family Eggerthellaceae.</title>
        <authorList>
            <person name="Zhang G."/>
        </authorList>
    </citation>
    <scope>NUCLEOTIDE SEQUENCE</scope>
    <source>
        <strain evidence="12">Zg-886</strain>
    </source>
</reference>
<dbReference type="PRINTS" id="PR00471">
    <property type="entry name" value="ACETATEKNASE"/>
</dbReference>
<evidence type="ECO:0000256" key="1">
    <source>
        <dbReference type="ARBA" id="ARBA00004496"/>
    </source>
</evidence>
<evidence type="ECO:0000256" key="5">
    <source>
        <dbReference type="ARBA" id="ARBA00022741"/>
    </source>
</evidence>
<comment type="similarity">
    <text evidence="2 9 10">Belongs to the acetokinase family.</text>
</comment>
<dbReference type="NCBIfam" id="NF002834">
    <property type="entry name" value="PRK03011.1-5"/>
    <property type="match status" value="1"/>
</dbReference>
<dbReference type="PANTHER" id="PTHR21060">
    <property type="entry name" value="ACETATE KINASE"/>
    <property type="match status" value="1"/>
</dbReference>
<evidence type="ECO:0000256" key="6">
    <source>
        <dbReference type="ARBA" id="ARBA00022777"/>
    </source>
</evidence>
<evidence type="ECO:0000313" key="12">
    <source>
        <dbReference type="EMBL" id="QTU84156.1"/>
    </source>
</evidence>
<evidence type="ECO:0000256" key="3">
    <source>
        <dbReference type="ARBA" id="ARBA00022490"/>
    </source>
</evidence>
<dbReference type="CDD" id="cd24011">
    <property type="entry name" value="ASKHA_NBD_BK"/>
    <property type="match status" value="1"/>
</dbReference>
<dbReference type="InterPro" id="IPR000890">
    <property type="entry name" value="Aliphatic_acid_kin_short-chain"/>
</dbReference>
<gene>
    <name evidence="9 12" type="primary">buk</name>
    <name evidence="11" type="ORF">GMI68_05535</name>
    <name evidence="12" type="ORF">J7S26_07335</name>
</gene>
<dbReference type="AlphaFoldDB" id="A0A9E6SU67"/>
<keyword evidence="5 9" id="KW-0547">Nucleotide-binding</keyword>
<name>A0A9E6SU67_9ACTN</name>
<dbReference type="EMBL" id="WPCR01000006">
    <property type="protein sequence ID" value="NHM14232.1"/>
    <property type="molecule type" value="Genomic_DNA"/>
</dbReference>
<evidence type="ECO:0000256" key="10">
    <source>
        <dbReference type="RuleBase" id="RU003835"/>
    </source>
</evidence>
<dbReference type="Proteomes" id="UP000671910">
    <property type="component" value="Chromosome"/>
</dbReference>
<reference evidence="11 13" key="1">
    <citation type="submission" date="2019-11" db="EMBL/GenBank/DDBJ databases">
        <title>Eggerthellaceae novel genus isolated from the rectal contents of marmort.</title>
        <authorList>
            <person name="Zhang G."/>
        </authorList>
    </citation>
    <scope>NUCLEOTIDE SEQUENCE [LARGE SCALE GENOMIC DNA]</scope>
    <source>
        <strain evidence="11">Zg-886</strain>
        <strain evidence="13">zg-886</strain>
    </source>
</reference>
<dbReference type="HAMAP" id="MF_00542">
    <property type="entry name" value="Butyrate_kinase"/>
    <property type="match status" value="1"/>
</dbReference>
<keyword evidence="13" id="KW-1185">Reference proteome</keyword>
<dbReference type="GO" id="GO:0005737">
    <property type="term" value="C:cytoplasm"/>
    <property type="evidence" value="ECO:0007669"/>
    <property type="project" value="UniProtKB-SubCell"/>
</dbReference>
<dbReference type="Gene3D" id="3.30.420.40">
    <property type="match status" value="2"/>
</dbReference>
<keyword evidence="6 9" id="KW-0418">Kinase</keyword>
<evidence type="ECO:0000256" key="9">
    <source>
        <dbReference type="HAMAP-Rule" id="MF_00542"/>
    </source>
</evidence>
<evidence type="ECO:0000313" key="11">
    <source>
        <dbReference type="EMBL" id="NHM14232.1"/>
    </source>
</evidence>
<dbReference type="SUPFAM" id="SSF53067">
    <property type="entry name" value="Actin-like ATPase domain"/>
    <property type="match status" value="2"/>
</dbReference>